<dbReference type="InterPro" id="IPR019127">
    <property type="entry name" value="Exosortase"/>
</dbReference>
<sequence>MSFRNRERWENRSIAIMIISASLILVTLPFYITFNELLTSIVKSIGLWYLIDTYISPIVAAMSSSLLRFMNIKATFSGSTIYIVEHGNNIALYIAWNCIGWQSLIIFLTISYIALKESDMSRLEKIVTIILGIEGTVLINLFRIALVGLVAVYVGEIQAIIFHDYFGTLMSFIWLLGFWYIFSWRAGEHHGGVDES</sequence>
<proteinExistence type="predicted"/>
<gene>
    <name evidence="9" type="ORF">ENT87_03150</name>
</gene>
<keyword evidence="5" id="KW-0378">Hydrolase</keyword>
<feature type="transmembrane region" description="Helical" evidence="8">
    <location>
        <begin position="165"/>
        <end position="182"/>
    </location>
</feature>
<comment type="caution">
    <text evidence="9">The sequence shown here is derived from an EMBL/GenBank/DDBJ whole genome shotgun (WGS) entry which is preliminary data.</text>
</comment>
<keyword evidence="2" id="KW-1003">Cell membrane</keyword>
<feature type="transmembrane region" description="Helical" evidence="8">
    <location>
        <begin position="46"/>
        <end position="69"/>
    </location>
</feature>
<keyword evidence="6 8" id="KW-1133">Transmembrane helix</keyword>
<feature type="transmembrane region" description="Helical" evidence="8">
    <location>
        <begin position="126"/>
        <end position="153"/>
    </location>
</feature>
<dbReference type="AlphaFoldDB" id="A0A7J3I737"/>
<dbReference type="InterPro" id="IPR026392">
    <property type="entry name" value="Exo/Archaeosortase_dom"/>
</dbReference>
<dbReference type="EMBL" id="DTAI01000088">
    <property type="protein sequence ID" value="HGN36530.1"/>
    <property type="molecule type" value="Genomic_DNA"/>
</dbReference>
<dbReference type="GO" id="GO:0005886">
    <property type="term" value="C:plasma membrane"/>
    <property type="evidence" value="ECO:0007669"/>
    <property type="project" value="UniProtKB-SubCell"/>
</dbReference>
<keyword evidence="4 8" id="KW-0812">Transmembrane</keyword>
<accession>A0A7J3I737</accession>
<comment type="subcellular location">
    <subcellularLocation>
        <location evidence="1">Cell membrane</location>
        <topology evidence="1">Multi-pass membrane protein</topology>
    </subcellularLocation>
</comment>
<dbReference type="NCBIfam" id="TIGR04178">
    <property type="entry name" value="exo_archaeo"/>
    <property type="match status" value="1"/>
</dbReference>
<protein>
    <submittedName>
        <fullName evidence="9">Exosortase/archaeosortase family protein</fullName>
    </submittedName>
</protein>
<reference evidence="9" key="1">
    <citation type="journal article" date="2020" name="mSystems">
        <title>Genome- and Community-Level Interaction Insights into Carbon Utilization and Element Cycling Functions of Hydrothermarchaeota in Hydrothermal Sediment.</title>
        <authorList>
            <person name="Zhou Z."/>
            <person name="Liu Y."/>
            <person name="Xu W."/>
            <person name="Pan J."/>
            <person name="Luo Z.H."/>
            <person name="Li M."/>
        </authorList>
    </citation>
    <scope>NUCLEOTIDE SEQUENCE [LARGE SCALE GENOMIC DNA]</scope>
    <source>
        <strain evidence="9">SpSt-618</strain>
    </source>
</reference>
<evidence type="ECO:0000256" key="3">
    <source>
        <dbReference type="ARBA" id="ARBA00022670"/>
    </source>
</evidence>
<evidence type="ECO:0000256" key="1">
    <source>
        <dbReference type="ARBA" id="ARBA00004651"/>
    </source>
</evidence>
<feature type="transmembrane region" description="Helical" evidence="8">
    <location>
        <begin position="12"/>
        <end position="34"/>
    </location>
</feature>
<evidence type="ECO:0000256" key="8">
    <source>
        <dbReference type="SAM" id="Phobius"/>
    </source>
</evidence>
<organism evidence="9">
    <name type="scientific">Ignisphaera aggregans</name>
    <dbReference type="NCBI Taxonomy" id="334771"/>
    <lineage>
        <taxon>Archaea</taxon>
        <taxon>Thermoproteota</taxon>
        <taxon>Thermoprotei</taxon>
        <taxon>Desulfurococcales</taxon>
        <taxon>Desulfurococcaceae</taxon>
        <taxon>Ignisphaera</taxon>
    </lineage>
</organism>
<evidence type="ECO:0000256" key="4">
    <source>
        <dbReference type="ARBA" id="ARBA00022692"/>
    </source>
</evidence>
<keyword evidence="7 8" id="KW-0472">Membrane</keyword>
<evidence type="ECO:0000256" key="7">
    <source>
        <dbReference type="ARBA" id="ARBA00023136"/>
    </source>
</evidence>
<evidence type="ECO:0000256" key="6">
    <source>
        <dbReference type="ARBA" id="ARBA00022989"/>
    </source>
</evidence>
<evidence type="ECO:0000256" key="2">
    <source>
        <dbReference type="ARBA" id="ARBA00022475"/>
    </source>
</evidence>
<dbReference type="Pfam" id="PF09721">
    <property type="entry name" value="Exosortase_EpsH"/>
    <property type="match status" value="1"/>
</dbReference>
<evidence type="ECO:0000256" key="5">
    <source>
        <dbReference type="ARBA" id="ARBA00022801"/>
    </source>
</evidence>
<keyword evidence="3" id="KW-0645">Protease</keyword>
<dbReference type="GO" id="GO:0008233">
    <property type="term" value="F:peptidase activity"/>
    <property type="evidence" value="ECO:0007669"/>
    <property type="project" value="UniProtKB-KW"/>
</dbReference>
<dbReference type="GO" id="GO:0006508">
    <property type="term" value="P:proteolysis"/>
    <property type="evidence" value="ECO:0007669"/>
    <property type="project" value="UniProtKB-KW"/>
</dbReference>
<name>A0A7J3I737_9CREN</name>
<evidence type="ECO:0000313" key="9">
    <source>
        <dbReference type="EMBL" id="HGN36530.1"/>
    </source>
</evidence>
<feature type="transmembrane region" description="Helical" evidence="8">
    <location>
        <begin position="90"/>
        <end position="114"/>
    </location>
</feature>